<feature type="compositionally biased region" description="Basic and acidic residues" evidence="1">
    <location>
        <begin position="267"/>
        <end position="285"/>
    </location>
</feature>
<feature type="compositionally biased region" description="Basic and acidic residues" evidence="1">
    <location>
        <begin position="245"/>
        <end position="257"/>
    </location>
</feature>
<protein>
    <submittedName>
        <fullName evidence="3">Relaxase/mobilization nuclease domain-containing protein</fullName>
    </submittedName>
</protein>
<dbReference type="EMBL" id="WNJQ01000020">
    <property type="protein sequence ID" value="MBC9826406.1"/>
    <property type="molecule type" value="Genomic_DNA"/>
</dbReference>
<feature type="compositionally biased region" description="Basic and acidic residues" evidence="1">
    <location>
        <begin position="312"/>
        <end position="326"/>
    </location>
</feature>
<dbReference type="InterPro" id="IPR005094">
    <property type="entry name" value="Endonuclease_MobA/VirD2"/>
</dbReference>
<evidence type="ECO:0000313" key="4">
    <source>
        <dbReference type="Proteomes" id="UP000638836"/>
    </source>
</evidence>
<organism evidence="3 4">
    <name type="scientific">Carnobacterium inhibens</name>
    <dbReference type="NCBI Taxonomy" id="147709"/>
    <lineage>
        <taxon>Bacteria</taxon>
        <taxon>Bacillati</taxon>
        <taxon>Bacillota</taxon>
        <taxon>Bacilli</taxon>
        <taxon>Lactobacillales</taxon>
        <taxon>Carnobacteriaceae</taxon>
        <taxon>Carnobacterium</taxon>
    </lineage>
</organism>
<reference evidence="3 4" key="1">
    <citation type="journal article" date="2020" name="Microorganisms">
        <title>New Insight into Antimicrobial Compounds from Food and Marine-Sourced Carnobacterium Species through Phenotype and Genome Analyses.</title>
        <authorList>
            <person name="Begrem S."/>
            <person name="Ivaniuk F."/>
            <person name="Gigout-Chevalier F."/>
            <person name="Kolypczuk L."/>
            <person name="Bonnetot S."/>
            <person name="Leroi F."/>
            <person name="Grovel O."/>
            <person name="Delbarre-Ladrat C."/>
            <person name="Passerini D."/>
        </authorList>
    </citation>
    <scope>NUCLEOTIDE SEQUENCE [LARGE SCALE GENOMIC DNA]</scope>
    <source>
        <strain evidence="3 4">MIP2551</strain>
    </source>
</reference>
<evidence type="ECO:0000256" key="1">
    <source>
        <dbReference type="SAM" id="MobiDB-lite"/>
    </source>
</evidence>
<dbReference type="Proteomes" id="UP000638836">
    <property type="component" value="Unassembled WGS sequence"/>
</dbReference>
<dbReference type="Pfam" id="PF03432">
    <property type="entry name" value="Relaxase"/>
    <property type="match status" value="1"/>
</dbReference>
<sequence>MATIKLARSTSCSRCINYAEPRATVKSGLNCDITYAKTQMKATRMIYGKDDKVQAHTLIQSFKPSEVTPEQANELGYELAQKAAGGHQVAIYTHTDKDHIHNHLVINSVNLDTGLKFQAHGVEAIEKFKEMNDEICLSHGLTVPEEPAKIRYTAAEKSILERPGQTSWKDEIREKIEQAKQTTPNFDAFKEKLAENGVNVIERGKTVTYQHVAENKKVRAKKLGADYEKETIINGFERQLAPTDTRNDNPTTERGKLEPGSAAIDPSLDRDPELQRSDAATEKFGESQPGEQFTRDTDSNKYSPEQLQQQLERLRNHTDQLQRDSSKAVNRILETPENNPERPVRQKQDGNREDSARNEPEQRPIKRDQPNYHQDHGPSL</sequence>
<comment type="caution">
    <text evidence="3">The sequence shown here is derived from an EMBL/GenBank/DDBJ whole genome shotgun (WGS) entry which is preliminary data.</text>
</comment>
<gene>
    <name evidence="3" type="ORF">GLO26_11550</name>
</gene>
<feature type="compositionally biased region" description="Basic and acidic residues" evidence="1">
    <location>
        <begin position="339"/>
        <end position="380"/>
    </location>
</feature>
<feature type="domain" description="MobA/VirD2-like nuclease" evidence="2">
    <location>
        <begin position="23"/>
        <end position="141"/>
    </location>
</feature>
<evidence type="ECO:0000259" key="2">
    <source>
        <dbReference type="Pfam" id="PF03432"/>
    </source>
</evidence>
<evidence type="ECO:0000313" key="3">
    <source>
        <dbReference type="EMBL" id="MBC9826406.1"/>
    </source>
</evidence>
<keyword evidence="4" id="KW-1185">Reference proteome</keyword>
<proteinExistence type="predicted"/>
<accession>A0ABR7TH11</accession>
<feature type="region of interest" description="Disordered" evidence="1">
    <location>
        <begin position="238"/>
        <end position="380"/>
    </location>
</feature>
<dbReference type="RefSeq" id="WP_187949233.1">
    <property type="nucleotide sequence ID" value="NZ_WNJQ01000020.1"/>
</dbReference>
<name>A0ABR7TH11_9LACT</name>